<evidence type="ECO:0000313" key="2">
    <source>
        <dbReference type="Proteomes" id="UP001310594"/>
    </source>
</evidence>
<dbReference type="Gene3D" id="3.40.630.30">
    <property type="match status" value="1"/>
</dbReference>
<sequence length="231" mass="25250">MSPTISIMRLPRVTDERDSFTIDLATKHQDLRLHALQTEPSSFASSYQEESQWGLDRTIAKLNNPQTVHWVAVRTVDITARSSSDNSSLLKSAPWVGFITLLGPVPSDQHSGKMSARTDPLVQMQISGMSSGFTRVGKPVTEHPDTASGGLEFHIGAVFTHQSARQMGIGRALVDAALDKGNDSATRLYGKAGFTVVREETYAQQVTSPETGVVRTVERVALLMELRQEVS</sequence>
<proteinExistence type="predicted"/>
<evidence type="ECO:0008006" key="3">
    <source>
        <dbReference type="Google" id="ProtNLM"/>
    </source>
</evidence>
<dbReference type="EMBL" id="JAVRQU010000022">
    <property type="protein sequence ID" value="KAK5691134.1"/>
    <property type="molecule type" value="Genomic_DNA"/>
</dbReference>
<organism evidence="1 2">
    <name type="scientific">Elasticomyces elasticus</name>
    <dbReference type="NCBI Taxonomy" id="574655"/>
    <lineage>
        <taxon>Eukaryota</taxon>
        <taxon>Fungi</taxon>
        <taxon>Dikarya</taxon>
        <taxon>Ascomycota</taxon>
        <taxon>Pezizomycotina</taxon>
        <taxon>Dothideomycetes</taxon>
        <taxon>Dothideomycetidae</taxon>
        <taxon>Mycosphaerellales</taxon>
        <taxon>Teratosphaeriaceae</taxon>
        <taxon>Elasticomyces</taxon>
    </lineage>
</organism>
<dbReference type="AlphaFoldDB" id="A0AAN7ZYF5"/>
<evidence type="ECO:0000313" key="1">
    <source>
        <dbReference type="EMBL" id="KAK5691134.1"/>
    </source>
</evidence>
<name>A0AAN7ZYF5_9PEZI</name>
<accession>A0AAN7ZYF5</accession>
<dbReference type="CDD" id="cd04301">
    <property type="entry name" value="NAT_SF"/>
    <property type="match status" value="1"/>
</dbReference>
<dbReference type="Proteomes" id="UP001310594">
    <property type="component" value="Unassembled WGS sequence"/>
</dbReference>
<dbReference type="SUPFAM" id="SSF55729">
    <property type="entry name" value="Acyl-CoA N-acyltransferases (Nat)"/>
    <property type="match status" value="1"/>
</dbReference>
<reference evidence="1" key="1">
    <citation type="submission" date="2023-08" db="EMBL/GenBank/DDBJ databases">
        <title>Black Yeasts Isolated from many extreme environments.</title>
        <authorList>
            <person name="Coleine C."/>
            <person name="Stajich J.E."/>
            <person name="Selbmann L."/>
        </authorList>
    </citation>
    <scope>NUCLEOTIDE SEQUENCE</scope>
    <source>
        <strain evidence="1">CCFEE 5810</strain>
    </source>
</reference>
<dbReference type="InterPro" id="IPR016181">
    <property type="entry name" value="Acyl_CoA_acyltransferase"/>
</dbReference>
<gene>
    <name evidence="1" type="ORF">LTR97_011786</name>
</gene>
<comment type="caution">
    <text evidence="1">The sequence shown here is derived from an EMBL/GenBank/DDBJ whole genome shotgun (WGS) entry which is preliminary data.</text>
</comment>
<protein>
    <recommendedName>
        <fullName evidence="3">N-acetyltransferase domain-containing protein</fullName>
    </recommendedName>
</protein>